<dbReference type="GO" id="GO:0000166">
    <property type="term" value="F:nucleotide binding"/>
    <property type="evidence" value="ECO:0007669"/>
    <property type="project" value="UniProtKB-KW"/>
</dbReference>
<keyword evidence="2" id="KW-1003">Cell membrane</keyword>
<keyword evidence="3 9" id="KW-0812">Transmembrane</keyword>
<evidence type="ECO:0000256" key="6">
    <source>
        <dbReference type="ARBA" id="ARBA00023118"/>
    </source>
</evidence>
<keyword evidence="7 9" id="KW-0472">Membrane</keyword>
<dbReference type="InterPro" id="IPR043760">
    <property type="entry name" value="PycTM_dom"/>
</dbReference>
<evidence type="ECO:0000313" key="11">
    <source>
        <dbReference type="EMBL" id="SDJ79257.1"/>
    </source>
</evidence>
<dbReference type="AlphaFoldDB" id="A0A1G8WMC6"/>
<evidence type="ECO:0000259" key="10">
    <source>
        <dbReference type="SMART" id="SM00471"/>
    </source>
</evidence>
<reference evidence="11 12" key="1">
    <citation type="submission" date="2016-10" db="EMBL/GenBank/DDBJ databases">
        <authorList>
            <person name="de Groot N.N."/>
        </authorList>
    </citation>
    <scope>NUCLEOTIDE SEQUENCE [LARGE SCALE GENOMIC DNA]</scope>
    <source>
        <strain evidence="11 12">DSM 25186</strain>
    </source>
</reference>
<evidence type="ECO:0000256" key="1">
    <source>
        <dbReference type="ARBA" id="ARBA00004236"/>
    </source>
</evidence>
<gene>
    <name evidence="11" type="ORF">SAMN05421823_101125</name>
</gene>
<evidence type="ECO:0000256" key="9">
    <source>
        <dbReference type="SAM" id="Phobius"/>
    </source>
</evidence>
<comment type="subcellular location">
    <subcellularLocation>
        <location evidence="1">Cell membrane</location>
    </subcellularLocation>
</comment>
<dbReference type="GO" id="GO:0005886">
    <property type="term" value="C:plasma membrane"/>
    <property type="evidence" value="ECO:0007669"/>
    <property type="project" value="UniProtKB-SubCell"/>
</dbReference>
<keyword evidence="8" id="KW-0175">Coiled coil</keyword>
<dbReference type="STRING" id="1075417.SAMN05421823_101125"/>
<keyword evidence="12" id="KW-1185">Reference proteome</keyword>
<protein>
    <submittedName>
        <fullName evidence="11">Predicted metal-dependent phosphohydrolase, HD superfamily</fullName>
    </submittedName>
</protein>
<organism evidence="11 12">
    <name type="scientific">Catalinimonas alkaloidigena</name>
    <dbReference type="NCBI Taxonomy" id="1075417"/>
    <lineage>
        <taxon>Bacteria</taxon>
        <taxon>Pseudomonadati</taxon>
        <taxon>Bacteroidota</taxon>
        <taxon>Cytophagia</taxon>
        <taxon>Cytophagales</taxon>
        <taxon>Catalimonadaceae</taxon>
        <taxon>Catalinimonas</taxon>
    </lineage>
</organism>
<keyword evidence="4" id="KW-0547">Nucleotide-binding</keyword>
<keyword evidence="6" id="KW-0051">Antiviral defense</keyword>
<dbReference type="Proteomes" id="UP000198510">
    <property type="component" value="Unassembled WGS sequence"/>
</dbReference>
<feature type="transmembrane region" description="Helical" evidence="9">
    <location>
        <begin position="267"/>
        <end position="287"/>
    </location>
</feature>
<dbReference type="EMBL" id="FNFO01000001">
    <property type="protein sequence ID" value="SDJ79257.1"/>
    <property type="molecule type" value="Genomic_DNA"/>
</dbReference>
<dbReference type="SMART" id="SM00471">
    <property type="entry name" value="HDc"/>
    <property type="match status" value="1"/>
</dbReference>
<dbReference type="RefSeq" id="WP_089677894.1">
    <property type="nucleotide sequence ID" value="NZ_FNFO01000001.1"/>
</dbReference>
<evidence type="ECO:0000256" key="5">
    <source>
        <dbReference type="ARBA" id="ARBA00022989"/>
    </source>
</evidence>
<dbReference type="Pfam" id="PF01966">
    <property type="entry name" value="HD"/>
    <property type="match status" value="1"/>
</dbReference>
<feature type="transmembrane region" description="Helical" evidence="9">
    <location>
        <begin position="293"/>
        <end position="314"/>
    </location>
</feature>
<dbReference type="CDD" id="cd00077">
    <property type="entry name" value="HDc"/>
    <property type="match status" value="1"/>
</dbReference>
<feature type="transmembrane region" description="Helical" evidence="9">
    <location>
        <begin position="390"/>
        <end position="411"/>
    </location>
</feature>
<feature type="coiled-coil region" evidence="8">
    <location>
        <begin position="208"/>
        <end position="242"/>
    </location>
</feature>
<accession>A0A1G8WMC6</accession>
<dbReference type="InterPro" id="IPR006674">
    <property type="entry name" value="HD_domain"/>
</dbReference>
<evidence type="ECO:0000256" key="8">
    <source>
        <dbReference type="SAM" id="Coils"/>
    </source>
</evidence>
<dbReference type="SUPFAM" id="SSF109604">
    <property type="entry name" value="HD-domain/PDEase-like"/>
    <property type="match status" value="1"/>
</dbReference>
<feature type="domain" description="HD/PDEase" evidence="10">
    <location>
        <begin position="27"/>
        <end position="142"/>
    </location>
</feature>
<evidence type="ECO:0000256" key="3">
    <source>
        <dbReference type="ARBA" id="ARBA00022692"/>
    </source>
</evidence>
<evidence type="ECO:0000256" key="7">
    <source>
        <dbReference type="ARBA" id="ARBA00023136"/>
    </source>
</evidence>
<evidence type="ECO:0000256" key="4">
    <source>
        <dbReference type="ARBA" id="ARBA00022741"/>
    </source>
</evidence>
<keyword evidence="11" id="KW-0378">Hydrolase</keyword>
<dbReference type="Pfam" id="PF18967">
    <property type="entry name" value="PycTM"/>
    <property type="match status" value="1"/>
</dbReference>
<sequence>MPVDEALLKRCQSFVEEYFRVHLSPKIRYHTIEHAQAVASACKDIGEHSGLSDAELEVVQLAGWLHDTGYGVNGPLNHEEESKKIASAFLTGEHYDAQRLGQVLGCIDATRMPQSPKTLAEKVVCDADLCHLASDTYFRSAKLLKQEVAAVRGQKIGKAKWLQGNQDFFNTHDFFTEYARNNLQPLKDKNLEQIQQKLRKIEQKSTKAAEPQAEVERLQKKLEKEKKKRKKLKAKSKKSTRNVDSMFRTVSKNHIDLSSIADNKANIMISVNAIIVSILVSVLLRKFEDYPNLVIPTMILIAVCLTTIVFAILATRPNVTSGRFTKEDIDQKRANLLFFGNFHKMELKDYAAGMNQVIKDDEFLYGSMIRDIYFLGNVLGQKYRRLRISYTIFMFGFIISVISFAVAVLFFPPANY</sequence>
<evidence type="ECO:0000313" key="12">
    <source>
        <dbReference type="Proteomes" id="UP000198510"/>
    </source>
</evidence>
<dbReference type="GO" id="GO:0016787">
    <property type="term" value="F:hydrolase activity"/>
    <property type="evidence" value="ECO:0007669"/>
    <property type="project" value="UniProtKB-KW"/>
</dbReference>
<dbReference type="Gene3D" id="1.10.3210.10">
    <property type="entry name" value="Hypothetical protein af1432"/>
    <property type="match status" value="1"/>
</dbReference>
<name>A0A1G8WMC6_9BACT</name>
<dbReference type="OrthoDB" id="5728337at2"/>
<dbReference type="InterPro" id="IPR003607">
    <property type="entry name" value="HD/PDEase_dom"/>
</dbReference>
<keyword evidence="5 9" id="KW-1133">Transmembrane helix</keyword>
<evidence type="ECO:0000256" key="2">
    <source>
        <dbReference type="ARBA" id="ARBA00022475"/>
    </source>
</evidence>
<proteinExistence type="predicted"/>
<dbReference type="GO" id="GO:0051607">
    <property type="term" value="P:defense response to virus"/>
    <property type="evidence" value="ECO:0007669"/>
    <property type="project" value="UniProtKB-KW"/>
</dbReference>